<keyword evidence="2" id="KW-1185">Reference proteome</keyword>
<sequence length="146" mass="16956">MSGSTGHSIRHATNEGMYKYIPLDMTIPRNHDMLEANMMLIHRSETTRKIIKWSVLCAITRDCIEPQGSILGCPREDDKMPEGVCHRQDQSLYNILLANLEQQWINEGRHVITHIMPNHPKNLKQRHQTRRMQTTSEKIDNCSPKI</sequence>
<dbReference type="Proteomes" id="UP000887577">
    <property type="component" value="Unplaced"/>
</dbReference>
<proteinExistence type="predicted"/>
<evidence type="ECO:0000313" key="2">
    <source>
        <dbReference type="Proteomes" id="UP000887577"/>
    </source>
</evidence>
<dbReference type="PANTHER" id="PTHR31389:SF4">
    <property type="entry name" value="LD39211P"/>
    <property type="match status" value="1"/>
</dbReference>
<reference evidence="3" key="1">
    <citation type="submission" date="2022-11" db="UniProtKB">
        <authorList>
            <consortium name="WormBaseParasite"/>
        </authorList>
    </citation>
    <scope>IDENTIFICATION</scope>
</reference>
<name>A0A914ZCD8_9BILA</name>
<dbReference type="AlphaFoldDB" id="A0A914ZCD8"/>
<feature type="region of interest" description="Disordered" evidence="1">
    <location>
        <begin position="122"/>
        <end position="146"/>
    </location>
</feature>
<evidence type="ECO:0000256" key="1">
    <source>
        <dbReference type="SAM" id="MobiDB-lite"/>
    </source>
</evidence>
<protein>
    <submittedName>
        <fullName evidence="3">Uncharacterized protein</fullName>
    </submittedName>
</protein>
<organism evidence="2 3">
    <name type="scientific">Panagrolaimus superbus</name>
    <dbReference type="NCBI Taxonomy" id="310955"/>
    <lineage>
        <taxon>Eukaryota</taxon>
        <taxon>Metazoa</taxon>
        <taxon>Ecdysozoa</taxon>
        <taxon>Nematoda</taxon>
        <taxon>Chromadorea</taxon>
        <taxon>Rhabditida</taxon>
        <taxon>Tylenchina</taxon>
        <taxon>Panagrolaimomorpha</taxon>
        <taxon>Panagrolaimoidea</taxon>
        <taxon>Panagrolaimidae</taxon>
        <taxon>Panagrolaimus</taxon>
    </lineage>
</organism>
<evidence type="ECO:0000313" key="3">
    <source>
        <dbReference type="WBParaSite" id="PSU_v2.g9585.t1"/>
    </source>
</evidence>
<accession>A0A914ZCD8</accession>
<dbReference type="WBParaSite" id="PSU_v2.g9585.t1">
    <property type="protein sequence ID" value="PSU_v2.g9585.t1"/>
    <property type="gene ID" value="PSU_v2.g9585"/>
</dbReference>
<dbReference type="PANTHER" id="PTHR31389">
    <property type="entry name" value="LD39211P"/>
    <property type="match status" value="1"/>
</dbReference>